<gene>
    <name evidence="2" type="ORF">CEXT_442831</name>
</gene>
<organism evidence="2 3">
    <name type="scientific">Caerostris extrusa</name>
    <name type="common">Bark spider</name>
    <name type="synonym">Caerostris bankana</name>
    <dbReference type="NCBI Taxonomy" id="172846"/>
    <lineage>
        <taxon>Eukaryota</taxon>
        <taxon>Metazoa</taxon>
        <taxon>Ecdysozoa</taxon>
        <taxon>Arthropoda</taxon>
        <taxon>Chelicerata</taxon>
        <taxon>Arachnida</taxon>
        <taxon>Araneae</taxon>
        <taxon>Araneomorphae</taxon>
        <taxon>Entelegynae</taxon>
        <taxon>Araneoidea</taxon>
        <taxon>Araneidae</taxon>
        <taxon>Caerostris</taxon>
    </lineage>
</organism>
<evidence type="ECO:0000256" key="1">
    <source>
        <dbReference type="SAM" id="MobiDB-lite"/>
    </source>
</evidence>
<feature type="region of interest" description="Disordered" evidence="1">
    <location>
        <begin position="24"/>
        <end position="49"/>
    </location>
</feature>
<dbReference type="AlphaFoldDB" id="A0AAV4PCN0"/>
<evidence type="ECO:0000313" key="3">
    <source>
        <dbReference type="Proteomes" id="UP001054945"/>
    </source>
</evidence>
<accession>A0AAV4PCN0</accession>
<protein>
    <submittedName>
        <fullName evidence="2">Uncharacterized protein</fullName>
    </submittedName>
</protein>
<sequence length="220" mass="24465">MERNNDPIPPTKQMRQLEKYLSKCPSKGESNIPLPPVRTPRNRLSAGSANATNFPKLRRFSGGRGAVSSQVDSCRPSPTDHFPHAIGGLVRRHFLQISLRPVFSSIKDTLYGIVVCQISNALTVNEVNIITRYGYVSWFLLSEGKKLGGEVSVPCVEKLIPPRRGSTGVVLQADLPCSGVDLYKTALFIVFTYGKEEQALEQTRRKDGRCLCHRRVSRTP</sequence>
<reference evidence="2 3" key="1">
    <citation type="submission" date="2021-06" db="EMBL/GenBank/DDBJ databases">
        <title>Caerostris extrusa draft genome.</title>
        <authorList>
            <person name="Kono N."/>
            <person name="Arakawa K."/>
        </authorList>
    </citation>
    <scope>NUCLEOTIDE SEQUENCE [LARGE SCALE GENOMIC DNA]</scope>
</reference>
<comment type="caution">
    <text evidence="2">The sequence shown here is derived from an EMBL/GenBank/DDBJ whole genome shotgun (WGS) entry which is preliminary data.</text>
</comment>
<evidence type="ECO:0000313" key="2">
    <source>
        <dbReference type="EMBL" id="GIX95032.1"/>
    </source>
</evidence>
<proteinExistence type="predicted"/>
<name>A0AAV4PCN0_CAEEX</name>
<keyword evidence="3" id="KW-1185">Reference proteome</keyword>
<dbReference type="Proteomes" id="UP001054945">
    <property type="component" value="Unassembled WGS sequence"/>
</dbReference>
<dbReference type="EMBL" id="BPLR01004463">
    <property type="protein sequence ID" value="GIX95032.1"/>
    <property type="molecule type" value="Genomic_DNA"/>
</dbReference>